<evidence type="ECO:0000313" key="3">
    <source>
        <dbReference type="Proteomes" id="UP000695007"/>
    </source>
</evidence>
<evidence type="ECO:0000256" key="1">
    <source>
        <dbReference type="ARBA" id="ARBA00009207"/>
    </source>
</evidence>
<feature type="compositionally biased region" description="Polar residues" evidence="2">
    <location>
        <begin position="595"/>
        <end position="604"/>
    </location>
</feature>
<dbReference type="GO" id="GO:0005634">
    <property type="term" value="C:nucleus"/>
    <property type="evidence" value="ECO:0007669"/>
    <property type="project" value="TreeGrafter"/>
</dbReference>
<evidence type="ECO:0000313" key="4">
    <source>
        <dbReference type="RefSeq" id="XP_011501577.1"/>
    </source>
</evidence>
<feature type="region of interest" description="Disordered" evidence="2">
    <location>
        <begin position="280"/>
        <end position="300"/>
    </location>
</feature>
<keyword evidence="3" id="KW-1185">Reference proteome</keyword>
<evidence type="ECO:0000256" key="2">
    <source>
        <dbReference type="SAM" id="MobiDB-lite"/>
    </source>
</evidence>
<dbReference type="GO" id="GO:0005737">
    <property type="term" value="C:cytoplasm"/>
    <property type="evidence" value="ECO:0007669"/>
    <property type="project" value="TreeGrafter"/>
</dbReference>
<feature type="region of interest" description="Disordered" evidence="2">
    <location>
        <begin position="359"/>
        <end position="503"/>
    </location>
</feature>
<protein>
    <submittedName>
        <fullName evidence="4">Serine/threonine-protein phosphatase 4 regulatory subunit 2</fullName>
    </submittedName>
</protein>
<dbReference type="GO" id="GO:0030289">
    <property type="term" value="C:protein phosphatase 4 complex"/>
    <property type="evidence" value="ECO:0007669"/>
    <property type="project" value="InterPro"/>
</dbReference>
<dbReference type="CTD" id="31979"/>
<dbReference type="RefSeq" id="XP_011501577.1">
    <property type="nucleotide sequence ID" value="XM_011503275.1"/>
</dbReference>
<proteinExistence type="inferred from homology"/>
<feature type="region of interest" description="Disordered" evidence="2">
    <location>
        <begin position="595"/>
        <end position="632"/>
    </location>
</feature>
<dbReference type="KEGG" id="csol:105365180"/>
<feature type="compositionally biased region" description="Basic and acidic residues" evidence="2">
    <location>
        <begin position="455"/>
        <end position="489"/>
    </location>
</feature>
<feature type="compositionally biased region" description="Basic and acidic residues" evidence="2">
    <location>
        <begin position="430"/>
        <end position="448"/>
    </location>
</feature>
<comment type="similarity">
    <text evidence="1">Belongs to the PPP4R2 family.</text>
</comment>
<dbReference type="InterPro" id="IPR015267">
    <property type="entry name" value="PPP4R2"/>
</dbReference>
<reference evidence="4" key="1">
    <citation type="submission" date="2025-08" db="UniProtKB">
        <authorList>
            <consortium name="RefSeq"/>
        </authorList>
    </citation>
    <scope>IDENTIFICATION</scope>
</reference>
<accession>A0AAJ6YNX6</accession>
<dbReference type="GO" id="GO:0019888">
    <property type="term" value="F:protein phosphatase regulator activity"/>
    <property type="evidence" value="ECO:0007669"/>
    <property type="project" value="InterPro"/>
</dbReference>
<dbReference type="Proteomes" id="UP000695007">
    <property type="component" value="Unplaced"/>
</dbReference>
<dbReference type="PANTHER" id="PTHR16487:SF0">
    <property type="entry name" value="PROTEIN PHOSPHATASE 4 REGULATORY SUBUNIT 2-RELATED"/>
    <property type="match status" value="1"/>
</dbReference>
<sequence>MENPEEVLQALDEFQKMRPSEIPRELEDYLCWVARTGDPVYQWSLIKALFREKLMRVMTDFYENCPTLDLTPCPNVEQFNYDIMKSTLLERLESFANAPFTVQRICELLTTPRKEYNRIDKFMRAIEKNILVVSTREPGPYGRRSENGDSLVNGSIEDETSHHGQTSNEVEMESWVKDCTETTAVPVNPESNDDISVENGLNLPLKTAFSKHERIEQISAVDATTSSFVTSTVDFSTATTANTQIAVQETATVVQNLTTVNHDAVAIVGDVSDAIMNEDTSSQPSLELESDDNDSSESKKLQTTFQAKDFSLDEVKSPKIYSEALKGVKTEDSIECNESSKECDQLIESAYLGEKLLNESTDDSENSDKKDNLDTHSTVSEIDQVDKKFVTKAEDSENCESKSSTCGDSLPLINNNLDVKKDEVEDDAEDSTKTLIEEKCDIDVKNENTSESVIEENRPDVSDSSENDVKELSKEVETEASNTEDKISVEESPLVTTDSDDTAKVESVELTLEKSVEDNMESSKTAVSNSIPIIEEPKDTTELVAKDASSSVSVTEVTSELEDDTSTIKNDLAKLPTESSQVEDNEMIISSCEEAQSNKGTTESMDIDNEGLMSSAQQDEPMEQETIEAMNS</sequence>
<dbReference type="PANTHER" id="PTHR16487">
    <property type="entry name" value="PPP4R2-RELATED PROTEIN"/>
    <property type="match status" value="1"/>
</dbReference>
<feature type="compositionally biased region" description="Basic and acidic residues" evidence="2">
    <location>
        <begin position="384"/>
        <end position="395"/>
    </location>
</feature>
<feature type="region of interest" description="Disordered" evidence="2">
    <location>
        <begin position="137"/>
        <end position="170"/>
    </location>
</feature>
<feature type="compositionally biased region" description="Polar residues" evidence="2">
    <location>
        <begin position="401"/>
        <end position="417"/>
    </location>
</feature>
<dbReference type="AlphaFoldDB" id="A0AAJ6YNX6"/>
<dbReference type="GeneID" id="105365180"/>
<organism evidence="3 4">
    <name type="scientific">Ceratosolen solmsi marchali</name>
    <dbReference type="NCBI Taxonomy" id="326594"/>
    <lineage>
        <taxon>Eukaryota</taxon>
        <taxon>Metazoa</taxon>
        <taxon>Ecdysozoa</taxon>
        <taxon>Arthropoda</taxon>
        <taxon>Hexapoda</taxon>
        <taxon>Insecta</taxon>
        <taxon>Pterygota</taxon>
        <taxon>Neoptera</taxon>
        <taxon>Endopterygota</taxon>
        <taxon>Hymenoptera</taxon>
        <taxon>Apocrita</taxon>
        <taxon>Proctotrupomorpha</taxon>
        <taxon>Chalcidoidea</taxon>
        <taxon>Agaonidae</taxon>
        <taxon>Agaoninae</taxon>
        <taxon>Ceratosolen</taxon>
    </lineage>
</organism>
<name>A0AAJ6YNX6_9HYME</name>
<dbReference type="Pfam" id="PF09184">
    <property type="entry name" value="PPP4R2"/>
    <property type="match status" value="1"/>
</dbReference>
<gene>
    <name evidence="4" type="primary">LOC105365180</name>
</gene>